<keyword evidence="1" id="KW-1133">Transmembrane helix</keyword>
<protein>
    <submittedName>
        <fullName evidence="2">Uncharacterized protein</fullName>
    </submittedName>
</protein>
<dbReference type="AlphaFoldDB" id="A0A3G6N771"/>
<evidence type="ECO:0000256" key="1">
    <source>
        <dbReference type="SAM" id="Phobius"/>
    </source>
</evidence>
<name>A0A3G6N771_9FLAO</name>
<accession>A0A3G6N771</accession>
<organism evidence="2 3">
    <name type="scientific">Chryseobacterium indoltheticum</name>
    <dbReference type="NCBI Taxonomy" id="254"/>
    <lineage>
        <taxon>Bacteria</taxon>
        <taxon>Pseudomonadati</taxon>
        <taxon>Bacteroidota</taxon>
        <taxon>Flavobacteriia</taxon>
        <taxon>Flavobacteriales</taxon>
        <taxon>Weeksellaceae</taxon>
        <taxon>Chryseobacterium group</taxon>
        <taxon>Chryseobacterium</taxon>
    </lineage>
</organism>
<keyword evidence="1" id="KW-0812">Transmembrane</keyword>
<evidence type="ECO:0000313" key="2">
    <source>
        <dbReference type="EMBL" id="AZA60769.1"/>
    </source>
</evidence>
<feature type="transmembrane region" description="Helical" evidence="1">
    <location>
        <begin position="141"/>
        <end position="161"/>
    </location>
</feature>
<proteinExistence type="predicted"/>
<keyword evidence="1" id="KW-0472">Membrane</keyword>
<dbReference type="EMBL" id="CP033928">
    <property type="protein sequence ID" value="AZA60769.1"/>
    <property type="molecule type" value="Genomic_DNA"/>
</dbReference>
<gene>
    <name evidence="2" type="ORF">EG340_06825</name>
</gene>
<reference evidence="2 3" key="1">
    <citation type="submission" date="2018-11" db="EMBL/GenBank/DDBJ databases">
        <title>Proposal to divide the Flavobacteriaceae and reorganize its genera based on Amino Acid Identity values calculated from whole genome sequences.</title>
        <authorList>
            <person name="Nicholson A.C."/>
            <person name="Gulvik C.A."/>
            <person name="Whitney A.M."/>
            <person name="Humrighouse B.W."/>
            <person name="Bell M."/>
            <person name="Holmes B."/>
            <person name="Steigerwalt A."/>
            <person name="Villarma A."/>
            <person name="Sheth M."/>
            <person name="Batra D."/>
            <person name="Pryor J."/>
            <person name="Bernardet J.-F."/>
            <person name="Hugo C."/>
            <person name="Kampfer P."/>
            <person name="Newman J."/>
            <person name="Mcquiston J.R."/>
        </authorList>
    </citation>
    <scope>NUCLEOTIDE SEQUENCE [LARGE SCALE GENOMIC DNA]</scope>
    <source>
        <strain evidence="2 3">G0211</strain>
    </source>
</reference>
<sequence length="166" mass="18623">MVSFTKEGKTEVERVKVDSVKEIIRKDETKKITDQAVKKQVEDFSGDIIIKGKADSLTPLVYHNVVGKDTLQSILIKGNADFTISNHYKKAEEKTEGSKKEESTNFIQDLAKTAVSKETIKDVASAVSTKTNDITSTGFQAGTWIVITIVVTFLIFIFFVYKYFKK</sequence>
<evidence type="ECO:0000313" key="3">
    <source>
        <dbReference type="Proteomes" id="UP000269076"/>
    </source>
</evidence>
<dbReference type="Proteomes" id="UP000269076">
    <property type="component" value="Chromosome"/>
</dbReference>